<gene>
    <name evidence="2" type="ORF">AVDCRST_MAG89-325</name>
</gene>
<evidence type="ECO:0000313" key="2">
    <source>
        <dbReference type="EMBL" id="CAA9299071.1"/>
    </source>
</evidence>
<dbReference type="AlphaFoldDB" id="A0A6J4K9M0"/>
<feature type="non-terminal residue" evidence="2">
    <location>
        <position position="1"/>
    </location>
</feature>
<name>A0A6J4K9M0_9BACT</name>
<evidence type="ECO:0000259" key="1">
    <source>
        <dbReference type="Pfam" id="PF17676"/>
    </source>
</evidence>
<reference evidence="2" key="1">
    <citation type="submission" date="2020-02" db="EMBL/GenBank/DDBJ databases">
        <authorList>
            <person name="Meier V. D."/>
        </authorList>
    </citation>
    <scope>NUCLEOTIDE SEQUENCE</scope>
    <source>
        <strain evidence="2">AVDCRST_MAG89</strain>
    </source>
</reference>
<dbReference type="EMBL" id="CADCTV010000075">
    <property type="protein sequence ID" value="CAA9299071.1"/>
    <property type="molecule type" value="Genomic_DNA"/>
</dbReference>
<organism evidence="2">
    <name type="scientific">uncultured Gemmatimonadota bacterium</name>
    <dbReference type="NCBI Taxonomy" id="203437"/>
    <lineage>
        <taxon>Bacteria</taxon>
        <taxon>Pseudomonadati</taxon>
        <taxon>Gemmatimonadota</taxon>
        <taxon>environmental samples</taxon>
    </lineage>
</organism>
<dbReference type="Pfam" id="PF17676">
    <property type="entry name" value="Peptidase_S66C"/>
    <property type="match status" value="1"/>
</dbReference>
<dbReference type="InterPro" id="IPR027461">
    <property type="entry name" value="Carboxypeptidase_A_C_sf"/>
</dbReference>
<dbReference type="Gene3D" id="3.50.30.60">
    <property type="entry name" value="LD-carboxypeptidase A C-terminal domain-like"/>
    <property type="match status" value="1"/>
</dbReference>
<dbReference type="SUPFAM" id="SSF141986">
    <property type="entry name" value="LD-carboxypeptidase A C-terminal domain-like"/>
    <property type="match status" value="1"/>
</dbReference>
<feature type="domain" description="LD-carboxypeptidase C-terminal" evidence="1">
    <location>
        <begin position="7"/>
        <end position="48"/>
    </location>
</feature>
<protein>
    <recommendedName>
        <fullName evidence="1">LD-carboxypeptidase C-terminal domain-containing protein</fullName>
    </recommendedName>
</protein>
<dbReference type="InterPro" id="IPR040921">
    <property type="entry name" value="Peptidase_S66C"/>
</dbReference>
<proteinExistence type="predicted"/>
<accession>A0A6J4K9M0</accession>
<sequence>DEGSDGRPTVRELLRDRLAALGVPVAFGFPFGHVDDNWTLPLGVRARLDARAGTLELLEPAVAEAG</sequence>